<reference evidence="2 3" key="1">
    <citation type="journal article" date="2011" name="PLoS Pathog.">
        <title>Endophytic Life Strategies Decoded by Genome and Transcriptome Analyses of the Mutualistic Root Symbiont Piriformospora indica.</title>
        <authorList>
            <person name="Zuccaro A."/>
            <person name="Lahrmann U."/>
            <person name="Guldener U."/>
            <person name="Langen G."/>
            <person name="Pfiffi S."/>
            <person name="Biedenkopf D."/>
            <person name="Wong P."/>
            <person name="Samans B."/>
            <person name="Grimm C."/>
            <person name="Basiewicz M."/>
            <person name="Murat C."/>
            <person name="Martin F."/>
            <person name="Kogel K.H."/>
        </authorList>
    </citation>
    <scope>NUCLEOTIDE SEQUENCE [LARGE SCALE GENOMIC DNA]</scope>
    <source>
        <strain evidence="2 3">DSM 11827</strain>
    </source>
</reference>
<feature type="domain" description="F-box" evidence="1">
    <location>
        <begin position="1"/>
        <end position="53"/>
    </location>
</feature>
<evidence type="ECO:0000313" key="3">
    <source>
        <dbReference type="Proteomes" id="UP000007148"/>
    </source>
</evidence>
<proteinExistence type="predicted"/>
<dbReference type="EMBL" id="CAFZ01000342">
    <property type="protein sequence ID" value="CCA74680.1"/>
    <property type="molecule type" value="Genomic_DNA"/>
</dbReference>
<keyword evidence="3" id="KW-1185">Reference proteome</keyword>
<evidence type="ECO:0000259" key="1">
    <source>
        <dbReference type="PROSITE" id="PS50181"/>
    </source>
</evidence>
<dbReference type="Gene3D" id="1.20.1280.50">
    <property type="match status" value="1"/>
</dbReference>
<accession>G4TTN7</accession>
<organism evidence="2 3">
    <name type="scientific">Serendipita indica (strain DSM 11827)</name>
    <name type="common">Root endophyte fungus</name>
    <name type="synonym">Piriformospora indica</name>
    <dbReference type="NCBI Taxonomy" id="1109443"/>
    <lineage>
        <taxon>Eukaryota</taxon>
        <taxon>Fungi</taxon>
        <taxon>Dikarya</taxon>
        <taxon>Basidiomycota</taxon>
        <taxon>Agaricomycotina</taxon>
        <taxon>Agaricomycetes</taxon>
        <taxon>Sebacinales</taxon>
        <taxon>Serendipitaceae</taxon>
        <taxon>Serendipita</taxon>
    </lineage>
</organism>
<comment type="caution">
    <text evidence="2">The sequence shown here is derived from an EMBL/GenBank/DDBJ whole genome shotgun (WGS) entry which is preliminary data.</text>
</comment>
<sequence>MGFNSLPTEIFIHILKNDDSRLLNATARSRALMGVCRHWYNIITSIPEFWTSVHVLLDSMPLSRFSWTLFLLSEQLRRCKGALIDVTWQVRVGTYHPDEILKVFGTHAPFKQWRSISIIRHDGAPPSAASLASLGIFSSLEEICDLSQKIDWAIRYIETTLPSDAPLRSLQCNIPYSLIAGMPAFRVPDALHNILRKVKMLRLMNMPRGGTLWDDLPANITELLVERLADLKRLDLSHIESLFVQDAVTNPNLTSFTFPALTRLDIRPMNWPTRRRVVFPCLLELCLRGTQHDSIEYISAPMLEKLIFNSEGEWHKPELLEGILALPEYSLWPKKELELRLLVSAQVVGRFLERLPELEKLVLYMQGTSIDLVVIQQILTPSRKSSNGDGGTRLRSLRVYLERDQRDANAWTWEWCLSRNPGMKEGMKTTSMEYFWTRSSQPSSFKTSLPYWFRY</sequence>
<dbReference type="InterPro" id="IPR036047">
    <property type="entry name" value="F-box-like_dom_sf"/>
</dbReference>
<dbReference type="SUPFAM" id="SSF81383">
    <property type="entry name" value="F-box domain"/>
    <property type="match status" value="1"/>
</dbReference>
<dbReference type="InterPro" id="IPR001810">
    <property type="entry name" value="F-box_dom"/>
</dbReference>
<dbReference type="OrthoDB" id="2269034at2759"/>
<dbReference type="Proteomes" id="UP000007148">
    <property type="component" value="Unassembled WGS sequence"/>
</dbReference>
<gene>
    <name evidence="2" type="ORF">PIIN_08631</name>
</gene>
<dbReference type="Pfam" id="PF12937">
    <property type="entry name" value="F-box-like"/>
    <property type="match status" value="1"/>
</dbReference>
<dbReference type="HOGENOM" id="CLU_567619_0_0_1"/>
<dbReference type="InParanoid" id="G4TTN7"/>
<name>G4TTN7_SERID</name>
<protein>
    <recommendedName>
        <fullName evidence="1">F-box domain-containing protein</fullName>
    </recommendedName>
</protein>
<dbReference type="PROSITE" id="PS50181">
    <property type="entry name" value="FBOX"/>
    <property type="match status" value="1"/>
</dbReference>
<dbReference type="AlphaFoldDB" id="G4TTN7"/>
<evidence type="ECO:0000313" key="2">
    <source>
        <dbReference type="EMBL" id="CCA74680.1"/>
    </source>
</evidence>